<dbReference type="EMBL" id="PSZM01000043">
    <property type="protein sequence ID" value="PQL90954.1"/>
    <property type="molecule type" value="Genomic_DNA"/>
</dbReference>
<evidence type="ECO:0000313" key="2">
    <source>
        <dbReference type="EMBL" id="PQL90954.1"/>
    </source>
</evidence>
<keyword evidence="3" id="KW-1185">Reference proteome</keyword>
<comment type="caution">
    <text evidence="2">The sequence shown here is derived from an EMBL/GenBank/DDBJ whole genome shotgun (WGS) entry which is preliminary data.</text>
</comment>
<dbReference type="RefSeq" id="WP_105247231.1">
    <property type="nucleotide sequence ID" value="NZ_PSZM01000043.1"/>
</dbReference>
<accession>A0A2S8A8Q3</accession>
<sequence>MKSIIIPILKKVHFSSAISSPAFLLLFLFPFFFTQCQTKEPPKPMDTEFTITPCQITYKGQPLPLGKPFNEWRKKLGNYNRKVKGFLIWDSLGIAVMIHWDATRFWKEKNYNTEEFIDSRPVTEFYIFFMNLDSETGKQGKLQYAWGYYPITAELEKQMTSPNPEYPDVKPYSKERIARLKEERHPKNYIYPYHPYTGTVDFQGAPVKAGMSLSQVNKERSGIQGVDELGYWDKDMNWKDERGSTSVKSGEMIEFVDDKWRCAGKDYVYFTSLRYSEGELEYLKVEYLSKENEK</sequence>
<proteinExistence type="predicted"/>
<dbReference type="InterPro" id="IPR056640">
    <property type="entry name" value="DUF7738"/>
</dbReference>
<name>A0A2S8A8Q3_9FLAO</name>
<dbReference type="OrthoDB" id="787791at2"/>
<dbReference type="Proteomes" id="UP000238042">
    <property type="component" value="Unassembled WGS sequence"/>
</dbReference>
<organism evidence="2 3">
    <name type="scientific">Apibacter adventoris</name>
    <dbReference type="NCBI Taxonomy" id="1679466"/>
    <lineage>
        <taxon>Bacteria</taxon>
        <taxon>Pseudomonadati</taxon>
        <taxon>Bacteroidota</taxon>
        <taxon>Flavobacteriia</taxon>
        <taxon>Flavobacteriales</taxon>
        <taxon>Weeksellaceae</taxon>
        <taxon>Apibacter</taxon>
    </lineage>
</organism>
<evidence type="ECO:0000313" key="3">
    <source>
        <dbReference type="Proteomes" id="UP000238042"/>
    </source>
</evidence>
<feature type="domain" description="DUF7738" evidence="1">
    <location>
        <begin position="48"/>
        <end position="212"/>
    </location>
</feature>
<dbReference type="AlphaFoldDB" id="A0A2S8A8Q3"/>
<dbReference type="Pfam" id="PF24880">
    <property type="entry name" value="DUF7738"/>
    <property type="match status" value="1"/>
</dbReference>
<evidence type="ECO:0000259" key="1">
    <source>
        <dbReference type="Pfam" id="PF24880"/>
    </source>
</evidence>
<protein>
    <recommendedName>
        <fullName evidence="1">DUF7738 domain-containing protein</fullName>
    </recommendedName>
</protein>
<reference evidence="2 3" key="1">
    <citation type="submission" date="2018-02" db="EMBL/GenBank/DDBJ databases">
        <title>Genome sequences of Apibacter spp., gut symbionts of Asian honey bees.</title>
        <authorList>
            <person name="Kwong W.K."/>
            <person name="Steele M.I."/>
            <person name="Moran N.A."/>
        </authorList>
    </citation>
    <scope>NUCLEOTIDE SEQUENCE [LARGE SCALE GENOMIC DNA]</scope>
    <source>
        <strain evidence="3">wkB301</strain>
    </source>
</reference>
<gene>
    <name evidence="2" type="ORF">C4S77_08820</name>
</gene>